<evidence type="ECO:0000256" key="5">
    <source>
        <dbReference type="ARBA" id="ARBA00022741"/>
    </source>
</evidence>
<dbReference type="PANTHER" id="PTHR24421:SF10">
    <property type="entry name" value="NITRATE_NITRITE SENSOR PROTEIN NARQ"/>
    <property type="match status" value="1"/>
</dbReference>
<dbReference type="Pfam" id="PF02518">
    <property type="entry name" value="HATPase_c"/>
    <property type="match status" value="1"/>
</dbReference>
<evidence type="ECO:0000313" key="14">
    <source>
        <dbReference type="Proteomes" id="UP001501447"/>
    </source>
</evidence>
<organism evidence="13 14">
    <name type="scientific">Streptomyces axinellae</name>
    <dbReference type="NCBI Taxonomy" id="552788"/>
    <lineage>
        <taxon>Bacteria</taxon>
        <taxon>Bacillati</taxon>
        <taxon>Actinomycetota</taxon>
        <taxon>Actinomycetes</taxon>
        <taxon>Kitasatosporales</taxon>
        <taxon>Streptomycetaceae</taxon>
        <taxon>Streptomyces</taxon>
    </lineage>
</organism>
<feature type="compositionally biased region" description="Gly residues" evidence="10">
    <location>
        <begin position="322"/>
        <end position="332"/>
    </location>
</feature>
<keyword evidence="11" id="KW-0812">Transmembrane</keyword>
<feature type="transmembrane region" description="Helical" evidence="11">
    <location>
        <begin position="85"/>
        <end position="103"/>
    </location>
</feature>
<dbReference type="InterPro" id="IPR003594">
    <property type="entry name" value="HATPase_dom"/>
</dbReference>
<keyword evidence="11" id="KW-1133">Transmembrane helix</keyword>
<keyword evidence="7" id="KW-0067">ATP-binding</keyword>
<evidence type="ECO:0000313" key="13">
    <source>
        <dbReference type="EMBL" id="GAA2636659.1"/>
    </source>
</evidence>
<keyword evidence="5" id="KW-0547">Nucleotide-binding</keyword>
<reference evidence="14" key="1">
    <citation type="journal article" date="2019" name="Int. J. Syst. Evol. Microbiol.">
        <title>The Global Catalogue of Microorganisms (GCM) 10K type strain sequencing project: providing services to taxonomists for standard genome sequencing and annotation.</title>
        <authorList>
            <consortium name="The Broad Institute Genomics Platform"/>
            <consortium name="The Broad Institute Genome Sequencing Center for Infectious Disease"/>
            <person name="Wu L."/>
            <person name="Ma J."/>
        </authorList>
    </citation>
    <scope>NUCLEOTIDE SEQUENCE [LARGE SCALE GENOMIC DNA]</scope>
    <source>
        <strain evidence="14">JCM 16373</strain>
    </source>
</reference>
<evidence type="ECO:0000256" key="11">
    <source>
        <dbReference type="SAM" id="Phobius"/>
    </source>
</evidence>
<keyword evidence="3" id="KW-0597">Phosphoprotein</keyword>
<keyword evidence="8" id="KW-0902">Two-component regulatory system</keyword>
<comment type="catalytic activity">
    <reaction evidence="1">
        <text>ATP + protein L-histidine = ADP + protein N-phospho-L-histidine.</text>
        <dbReference type="EC" id="2.7.13.3"/>
    </reaction>
</comment>
<proteinExistence type="predicted"/>
<dbReference type="SUPFAM" id="SSF55874">
    <property type="entry name" value="ATPase domain of HSP90 chaperone/DNA topoisomerase II/histidine kinase"/>
    <property type="match status" value="1"/>
</dbReference>
<feature type="compositionally biased region" description="Gly residues" evidence="10">
    <location>
        <begin position="289"/>
        <end position="302"/>
    </location>
</feature>
<dbReference type="InterPro" id="IPR011712">
    <property type="entry name" value="Sig_transdc_His_kin_sub3_dim/P"/>
</dbReference>
<evidence type="ECO:0000256" key="7">
    <source>
        <dbReference type="ARBA" id="ARBA00022840"/>
    </source>
</evidence>
<dbReference type="InterPro" id="IPR055558">
    <property type="entry name" value="DUF7134"/>
</dbReference>
<dbReference type="InterPro" id="IPR050482">
    <property type="entry name" value="Sensor_HK_TwoCompSys"/>
</dbReference>
<evidence type="ECO:0000256" key="1">
    <source>
        <dbReference type="ARBA" id="ARBA00000085"/>
    </source>
</evidence>
<dbReference type="Gene3D" id="3.30.565.10">
    <property type="entry name" value="Histidine kinase-like ATPase, C-terminal domain"/>
    <property type="match status" value="1"/>
</dbReference>
<dbReference type="Gene3D" id="1.20.5.1930">
    <property type="match status" value="1"/>
</dbReference>
<evidence type="ECO:0000256" key="4">
    <source>
        <dbReference type="ARBA" id="ARBA00022679"/>
    </source>
</evidence>
<feature type="coiled-coil region" evidence="9">
    <location>
        <begin position="171"/>
        <end position="205"/>
    </location>
</feature>
<evidence type="ECO:0000256" key="9">
    <source>
        <dbReference type="SAM" id="Coils"/>
    </source>
</evidence>
<dbReference type="Pfam" id="PF07730">
    <property type="entry name" value="HisKA_3"/>
    <property type="match status" value="1"/>
</dbReference>
<evidence type="ECO:0000256" key="8">
    <source>
        <dbReference type="ARBA" id="ARBA00023012"/>
    </source>
</evidence>
<evidence type="ECO:0000256" key="2">
    <source>
        <dbReference type="ARBA" id="ARBA00012438"/>
    </source>
</evidence>
<dbReference type="CDD" id="cd16917">
    <property type="entry name" value="HATPase_UhpB-NarQ-NarX-like"/>
    <property type="match status" value="1"/>
</dbReference>
<feature type="compositionally biased region" description="Basic and acidic residues" evidence="10">
    <location>
        <begin position="306"/>
        <end position="318"/>
    </location>
</feature>
<keyword evidence="9" id="KW-0175">Coiled coil</keyword>
<feature type="region of interest" description="Disordered" evidence="10">
    <location>
        <begin position="273"/>
        <end position="357"/>
    </location>
</feature>
<sequence>MLVRTKGGYAATMGSATVWGEVRRRAERVPAWVYDGAIALAVTAVSLLLGNDRTPPGWRDLDTTGLVLTCVVNLPLAVRRRSPVALCAGVLAVWALYIALDYWPVVNTLGPLLALYTVASLRPLRHAACCALLLAGLWNFAGATGEESSWATVLGQSLLYTCVICGFGHLARKAARRNVELARLAAQLRKERAGAERRAVAEERVRIARELHDVVAHHMSVISVQAGLAGYVFDSDPRTARGALGTISETSGEALAELRRLLAVLRVEDGDRLEGGPLGEGRFGEGPAEAGGSGSAGSGTSGSGMDRSEGPRHPRDTIRPGSGSGSGSGSGTGSSRVSSGLGRGRGGEPDFGPAPGVAQLPELVGRLRGAGVPVLFTVTGEQRVLAPGAGQCAYRVVQEALTNVLKHAYPAQARVTVAYEPRQFTVTVTDDGSGGQVPARQLPSGGHGLIGMRERARIYGGRLDAGPRASGGFEVRLILPA</sequence>
<dbReference type="SMART" id="SM00387">
    <property type="entry name" value="HATPase_c"/>
    <property type="match status" value="1"/>
</dbReference>
<name>A0ABP6D5V5_9ACTN</name>
<evidence type="ECO:0000259" key="12">
    <source>
        <dbReference type="SMART" id="SM00387"/>
    </source>
</evidence>
<dbReference type="PANTHER" id="PTHR24421">
    <property type="entry name" value="NITRATE/NITRITE SENSOR PROTEIN NARX-RELATED"/>
    <property type="match status" value="1"/>
</dbReference>
<dbReference type="EC" id="2.7.13.3" evidence="2"/>
<accession>A0ABP6D5V5</accession>
<keyword evidence="4" id="KW-0808">Transferase</keyword>
<evidence type="ECO:0000256" key="10">
    <source>
        <dbReference type="SAM" id="MobiDB-lite"/>
    </source>
</evidence>
<protein>
    <recommendedName>
        <fullName evidence="2">histidine kinase</fullName>
        <ecNumber evidence="2">2.7.13.3</ecNumber>
    </recommendedName>
</protein>
<evidence type="ECO:0000256" key="6">
    <source>
        <dbReference type="ARBA" id="ARBA00022777"/>
    </source>
</evidence>
<dbReference type="Proteomes" id="UP001501447">
    <property type="component" value="Unassembled WGS sequence"/>
</dbReference>
<evidence type="ECO:0000256" key="3">
    <source>
        <dbReference type="ARBA" id="ARBA00022553"/>
    </source>
</evidence>
<feature type="domain" description="Histidine kinase/HSP90-like ATPase" evidence="12">
    <location>
        <begin position="388"/>
        <end position="481"/>
    </location>
</feature>
<dbReference type="Pfam" id="PF23539">
    <property type="entry name" value="DUF7134"/>
    <property type="match status" value="1"/>
</dbReference>
<gene>
    <name evidence="13" type="ORF">GCM10009863_61540</name>
</gene>
<comment type="caution">
    <text evidence="13">The sequence shown here is derived from an EMBL/GenBank/DDBJ whole genome shotgun (WGS) entry which is preliminary data.</text>
</comment>
<keyword evidence="6" id="KW-0418">Kinase</keyword>
<dbReference type="EMBL" id="BAAARJ010000027">
    <property type="protein sequence ID" value="GAA2636659.1"/>
    <property type="molecule type" value="Genomic_DNA"/>
</dbReference>
<keyword evidence="14" id="KW-1185">Reference proteome</keyword>
<keyword evidence="11" id="KW-0472">Membrane</keyword>
<dbReference type="InterPro" id="IPR036890">
    <property type="entry name" value="HATPase_C_sf"/>
</dbReference>